<evidence type="ECO:0000256" key="4">
    <source>
        <dbReference type="ARBA" id="ARBA00011245"/>
    </source>
</evidence>
<protein>
    <recommendedName>
        <fullName evidence="5 10">Beta-galactosidase</fullName>
        <ecNumber evidence="5 10">3.2.1.23</ecNumber>
    </recommendedName>
    <alternativeName>
        <fullName evidence="9 10">Lactase</fullName>
    </alternativeName>
</protein>
<keyword evidence="8 10" id="KW-0326">Glycosidase</keyword>
<evidence type="ECO:0000256" key="6">
    <source>
        <dbReference type="ARBA" id="ARBA00022801"/>
    </source>
</evidence>
<dbReference type="GO" id="GO:0005990">
    <property type="term" value="P:lactose catabolic process"/>
    <property type="evidence" value="ECO:0007669"/>
    <property type="project" value="TreeGrafter"/>
</dbReference>
<dbReference type="Gene3D" id="2.60.40.10">
    <property type="entry name" value="Immunoglobulins"/>
    <property type="match status" value="2"/>
</dbReference>
<feature type="signal peptide" evidence="11">
    <location>
        <begin position="1"/>
        <end position="27"/>
    </location>
</feature>
<dbReference type="InterPro" id="IPR004199">
    <property type="entry name" value="B-gal_small/dom_5"/>
</dbReference>
<dbReference type="Pfam" id="PF02836">
    <property type="entry name" value="Glyco_hydro_2_C"/>
    <property type="match status" value="1"/>
</dbReference>
<dbReference type="Pfam" id="PF16353">
    <property type="entry name" value="LacZ_4"/>
    <property type="match status" value="1"/>
</dbReference>
<feature type="domain" description="Beta galactosidase small chain/" evidence="12">
    <location>
        <begin position="770"/>
        <end position="1047"/>
    </location>
</feature>
<dbReference type="AlphaFoldDB" id="A0AAU9CVW7"/>
<dbReference type="SMART" id="SM01038">
    <property type="entry name" value="Bgal_small_N"/>
    <property type="match status" value="1"/>
</dbReference>
<dbReference type="SUPFAM" id="SSF51445">
    <property type="entry name" value="(Trans)glycosidases"/>
    <property type="match status" value="1"/>
</dbReference>
<dbReference type="InterPro" id="IPR008979">
    <property type="entry name" value="Galactose-bd-like_sf"/>
</dbReference>
<dbReference type="InterPro" id="IPR006101">
    <property type="entry name" value="Glyco_hydro_2"/>
</dbReference>
<keyword evidence="7" id="KW-0106">Calcium</keyword>
<evidence type="ECO:0000256" key="1">
    <source>
        <dbReference type="ARBA" id="ARBA00001412"/>
    </source>
</evidence>
<dbReference type="Pfam" id="PF02929">
    <property type="entry name" value="Bgal_small_N"/>
    <property type="match status" value="1"/>
</dbReference>
<evidence type="ECO:0000256" key="10">
    <source>
        <dbReference type="RuleBase" id="RU361154"/>
    </source>
</evidence>
<evidence type="ECO:0000256" key="7">
    <source>
        <dbReference type="ARBA" id="ARBA00022837"/>
    </source>
</evidence>
<geneLocation type="plasmid" evidence="13 14">
    <name>pFA3</name>
</geneLocation>
<comment type="similarity">
    <text evidence="3 10">Belongs to the glycosyl hydrolase 2 family.</text>
</comment>
<keyword evidence="6 10" id="KW-0378">Hydrolase</keyword>
<dbReference type="Pfam" id="PF00703">
    <property type="entry name" value="Glyco_hydro_2"/>
    <property type="match status" value="1"/>
</dbReference>
<dbReference type="InterPro" id="IPR017853">
    <property type="entry name" value="GH"/>
</dbReference>
<sequence>MKAFTLNGQRLLALFFLFSTIGANALAQERPDWENPKVFRVNKEEPRATFYVYDNAEEAIKNDYKNSPYYKSLNGTWKFNFVKNPDNRPADFFKTDFDVSGWGDITVPANWELEGHGTAIYVNTTYPFWQIAKESPKPPVIPGDLNPVGSYRRDFEIPENWDGRQLFLHFGAVKSAFYVWVNGKKVGYSQDSKTPAEFDITKYARTGKNTVAVEVYRWSDGSYLEAQDFWRVSGIERDVYVTATPKTYIKDFEAKARLDEDYNHGMLAVEVMIGNRGEKDAKKYTLEYDVLDNGKSILNETRSITAKAGGVATINFSNKKVHNARHWTAETPNLYTFVLKLKNKKGQVIEATSSRIGFRTAEIKGGQFLVNGKAVLIKGVDLHEHHPQKGHVMDDETRILDIITMKRNNINAVRTSHYPQDPRWYELCDQYGLYVVDEANIESHGMGYNRAKGRTLANNPDWLEAHMDRTINMFERDKNHACVVTWSLGNEAGNGYNFYNTYLWMKQNSDIPVQYERAGTEFNTDIFCPMYMGIKNMVDYAKKYSDRPLIQCEYAHAMGNSVGNFQDYWDAIEAYPNLQGGFIWDWVDQGIESKNDKGEKFWAYGGDYGENMPSDVNFCLNGVVNPDRSAHPSLYEVKKVYQYIKFRPVDLRKGMIEVRNMYDFISLDNFTVNWELKGNGKTIQKGSFPINGIAAQARKNVKVPFKGFKPEAGTEYFMTFRAFTKTGDEIIPARYELASEQMALPVYKAPAYEAPALDKLAIDQDKEIVTVANENFSVTFDKSNGQLVSYKSNGKEMIKQGSRPNFWRAPIDNDFGNKMPKRTAVWKEAGTNQPVKSVVVKKDGKEKVRVTIVHELPSVSATFTSEYTVHGDGVIGAQHNLSKPEAEKLPEIPRVGMRLQMPKNFDNLSYYGRGPWENYIDRYTSAFVDRYDNKVADMYFPYIRPQDNGYHTDARWFALRDAQGDGLLFGAQDKLCFSTLHNEIEDFDPGQSKAQRHHTDIKPKNLVEVCVDYKMMGVGGDNSWGAHPHAQYKIFPDKGYSYGYVIVPLSKSTDPFKASQAKQRFGSTQ</sequence>
<dbReference type="EC" id="3.2.1.23" evidence="5 10"/>
<dbReference type="GO" id="GO:0004565">
    <property type="term" value="F:beta-galactosidase activity"/>
    <property type="evidence" value="ECO:0007669"/>
    <property type="project" value="UniProtKB-EC"/>
</dbReference>
<keyword evidence="11" id="KW-0732">Signal</keyword>
<reference evidence="13 14" key="1">
    <citation type="submission" date="2021-12" db="EMBL/GenBank/DDBJ databases">
        <title>Genome sequencing of bacteria with rrn-lacking chromosome and rrn-plasmid.</title>
        <authorList>
            <person name="Anda M."/>
            <person name="Iwasaki W."/>
        </authorList>
    </citation>
    <scope>NUCLEOTIDE SEQUENCE [LARGE SCALE GENOMIC DNA]</scope>
    <source>
        <strain evidence="13 14">DSM 100852</strain>
        <plasmid evidence="13 14">pFA3</plasmid>
    </source>
</reference>
<dbReference type="Gene3D" id="3.20.20.80">
    <property type="entry name" value="Glycosidases"/>
    <property type="match status" value="1"/>
</dbReference>
<dbReference type="RefSeq" id="WP_338395507.1">
    <property type="nucleotide sequence ID" value="NZ_AP025317.1"/>
</dbReference>
<comment type="subunit">
    <text evidence="4">Monomer.</text>
</comment>
<dbReference type="GO" id="GO:0009341">
    <property type="term" value="C:beta-galactosidase complex"/>
    <property type="evidence" value="ECO:0007669"/>
    <property type="project" value="InterPro"/>
</dbReference>
<keyword evidence="14" id="KW-1185">Reference proteome</keyword>
<dbReference type="EMBL" id="AP025317">
    <property type="protein sequence ID" value="BDD12153.1"/>
    <property type="molecule type" value="Genomic_DNA"/>
</dbReference>
<dbReference type="InterPro" id="IPR036156">
    <property type="entry name" value="Beta-gal/glucu_dom_sf"/>
</dbReference>
<evidence type="ECO:0000256" key="8">
    <source>
        <dbReference type="ARBA" id="ARBA00023295"/>
    </source>
</evidence>
<dbReference type="InterPro" id="IPR014718">
    <property type="entry name" value="GH-type_carb-bd"/>
</dbReference>
<accession>A0AAU9CVW7</accession>
<organism evidence="13 14">
    <name type="scientific">Fulvitalea axinellae</name>
    <dbReference type="NCBI Taxonomy" id="1182444"/>
    <lineage>
        <taxon>Bacteria</taxon>
        <taxon>Pseudomonadati</taxon>
        <taxon>Bacteroidota</taxon>
        <taxon>Cytophagia</taxon>
        <taxon>Cytophagales</taxon>
        <taxon>Persicobacteraceae</taxon>
        <taxon>Fulvitalea</taxon>
    </lineage>
</organism>
<dbReference type="PANTHER" id="PTHR46323">
    <property type="entry name" value="BETA-GALACTOSIDASE"/>
    <property type="match status" value="1"/>
</dbReference>
<name>A0AAU9CVW7_9BACT</name>
<gene>
    <name evidence="13" type="ORF">FUAX_45850</name>
</gene>
<dbReference type="FunFam" id="2.60.40.10:FF:000680">
    <property type="entry name" value="Beta-galactosidase"/>
    <property type="match status" value="1"/>
</dbReference>
<evidence type="ECO:0000256" key="5">
    <source>
        <dbReference type="ARBA" id="ARBA00012756"/>
    </source>
</evidence>
<dbReference type="InterPro" id="IPR013783">
    <property type="entry name" value="Ig-like_fold"/>
</dbReference>
<dbReference type="KEGG" id="fax:FUAX_45850"/>
<keyword evidence="13" id="KW-0614">Plasmid</keyword>
<dbReference type="InterPro" id="IPR011013">
    <property type="entry name" value="Gal_mutarotase_sf_dom"/>
</dbReference>
<comment type="cofactor">
    <cofactor evidence="2">
        <name>Ca(2+)</name>
        <dbReference type="ChEBI" id="CHEBI:29108"/>
    </cofactor>
</comment>
<dbReference type="InterPro" id="IPR050347">
    <property type="entry name" value="Bact_Beta-galactosidase"/>
</dbReference>
<evidence type="ECO:0000256" key="3">
    <source>
        <dbReference type="ARBA" id="ARBA00007401"/>
    </source>
</evidence>
<evidence type="ECO:0000313" key="13">
    <source>
        <dbReference type="EMBL" id="BDD12153.1"/>
    </source>
</evidence>
<dbReference type="GO" id="GO:0030246">
    <property type="term" value="F:carbohydrate binding"/>
    <property type="evidence" value="ECO:0007669"/>
    <property type="project" value="InterPro"/>
</dbReference>
<dbReference type="Proteomes" id="UP001348817">
    <property type="component" value="Plasmid pFA3"/>
</dbReference>
<dbReference type="SUPFAM" id="SSF49785">
    <property type="entry name" value="Galactose-binding domain-like"/>
    <property type="match status" value="1"/>
</dbReference>
<dbReference type="FunFam" id="3.20.20.80:FF:000121">
    <property type="entry name" value="Beta-galactosidase"/>
    <property type="match status" value="1"/>
</dbReference>
<dbReference type="PRINTS" id="PR00132">
    <property type="entry name" value="GLHYDRLASE2"/>
</dbReference>
<comment type="catalytic activity">
    <reaction evidence="1 10">
        <text>Hydrolysis of terminal non-reducing beta-D-galactose residues in beta-D-galactosides.</text>
        <dbReference type="EC" id="3.2.1.23"/>
    </reaction>
</comment>
<evidence type="ECO:0000256" key="11">
    <source>
        <dbReference type="SAM" id="SignalP"/>
    </source>
</evidence>
<dbReference type="InterPro" id="IPR006103">
    <property type="entry name" value="Glyco_hydro_2_cat"/>
</dbReference>
<dbReference type="Pfam" id="PF02837">
    <property type="entry name" value="Glyco_hydro_2_N"/>
    <property type="match status" value="1"/>
</dbReference>
<evidence type="ECO:0000256" key="2">
    <source>
        <dbReference type="ARBA" id="ARBA00001913"/>
    </source>
</evidence>
<dbReference type="InterPro" id="IPR006102">
    <property type="entry name" value="Ig-like_GH2"/>
</dbReference>
<feature type="chain" id="PRO_5043594314" description="Beta-galactosidase" evidence="11">
    <location>
        <begin position="28"/>
        <end position="1069"/>
    </location>
</feature>
<proteinExistence type="inferred from homology"/>
<dbReference type="SUPFAM" id="SSF49303">
    <property type="entry name" value="beta-Galactosidase/glucuronidase domain"/>
    <property type="match status" value="2"/>
</dbReference>
<dbReference type="Gene3D" id="2.60.120.260">
    <property type="entry name" value="Galactose-binding domain-like"/>
    <property type="match status" value="1"/>
</dbReference>
<dbReference type="InterPro" id="IPR023230">
    <property type="entry name" value="Glyco_hydro_2_CS"/>
</dbReference>
<evidence type="ECO:0000313" key="14">
    <source>
        <dbReference type="Proteomes" id="UP001348817"/>
    </source>
</evidence>
<dbReference type="Gene3D" id="2.70.98.10">
    <property type="match status" value="1"/>
</dbReference>
<evidence type="ECO:0000259" key="12">
    <source>
        <dbReference type="SMART" id="SM01038"/>
    </source>
</evidence>
<dbReference type="SUPFAM" id="SSF74650">
    <property type="entry name" value="Galactose mutarotase-like"/>
    <property type="match status" value="1"/>
</dbReference>
<dbReference type="InterPro" id="IPR006104">
    <property type="entry name" value="Glyco_hydro_2_N"/>
</dbReference>
<dbReference type="PROSITE" id="PS00719">
    <property type="entry name" value="GLYCOSYL_HYDROL_F2_1"/>
    <property type="match status" value="1"/>
</dbReference>
<dbReference type="InterPro" id="IPR032312">
    <property type="entry name" value="LacZ_4"/>
</dbReference>
<evidence type="ECO:0000256" key="9">
    <source>
        <dbReference type="ARBA" id="ARBA00032230"/>
    </source>
</evidence>
<dbReference type="PANTHER" id="PTHR46323:SF2">
    <property type="entry name" value="BETA-GALACTOSIDASE"/>
    <property type="match status" value="1"/>
</dbReference>